<gene>
    <name evidence="2" type="primary">LOC102719272</name>
</gene>
<dbReference type="Proteomes" id="UP000006038">
    <property type="component" value="Unassembled WGS sequence"/>
</dbReference>
<dbReference type="GeneID" id="102719272"/>
<dbReference type="EnsemblPlants" id="OB02G14520.1">
    <property type="protein sequence ID" value="OB02G14520.1"/>
    <property type="gene ID" value="OB02G14520"/>
</dbReference>
<evidence type="ECO:0000313" key="2">
    <source>
        <dbReference type="EnsemblPlants" id="OB02G14520.1"/>
    </source>
</evidence>
<evidence type="ECO:0000256" key="1">
    <source>
        <dbReference type="SAM" id="Phobius"/>
    </source>
</evidence>
<dbReference type="HOGENOM" id="CLU_116026_0_0_1"/>
<sequence>MAAAMRRLAVSLNPRISLLLQPHHTPAAFSTWTPRHPEVDPTPIYLRVMDKIEEMKTAPLSKDALKSLQNAEQKAKKHFMVTYLDDNTGSVPLPRVRRIGFGGERLVCYGVAVCIPCFVLLGATSVVSPSPPKATSPLILEKASISGFDKQAAEDTM</sequence>
<keyword evidence="1" id="KW-0812">Transmembrane</keyword>
<keyword evidence="1" id="KW-0472">Membrane</keyword>
<protein>
    <submittedName>
        <fullName evidence="2">Uncharacterized protein</fullName>
    </submittedName>
</protein>
<dbReference type="Gramene" id="OB02G14520.1">
    <property type="protein sequence ID" value="OB02G14520.1"/>
    <property type="gene ID" value="OB02G14520"/>
</dbReference>
<organism evidence="2">
    <name type="scientific">Oryza brachyantha</name>
    <name type="common">malo sina</name>
    <dbReference type="NCBI Taxonomy" id="4533"/>
    <lineage>
        <taxon>Eukaryota</taxon>
        <taxon>Viridiplantae</taxon>
        <taxon>Streptophyta</taxon>
        <taxon>Embryophyta</taxon>
        <taxon>Tracheophyta</taxon>
        <taxon>Spermatophyta</taxon>
        <taxon>Magnoliopsida</taxon>
        <taxon>Liliopsida</taxon>
        <taxon>Poales</taxon>
        <taxon>Poaceae</taxon>
        <taxon>BOP clade</taxon>
        <taxon>Oryzoideae</taxon>
        <taxon>Oryzeae</taxon>
        <taxon>Oryzinae</taxon>
        <taxon>Oryza</taxon>
    </lineage>
</organism>
<accession>J3L9Y5</accession>
<feature type="transmembrane region" description="Helical" evidence="1">
    <location>
        <begin position="106"/>
        <end position="127"/>
    </location>
</feature>
<dbReference type="KEGG" id="obr:102719272"/>
<proteinExistence type="predicted"/>
<keyword evidence="3" id="KW-1185">Reference proteome</keyword>
<dbReference type="RefSeq" id="XP_006648353.1">
    <property type="nucleotide sequence ID" value="XM_006648290.3"/>
</dbReference>
<dbReference type="OrthoDB" id="10619426at2759"/>
<keyword evidence="1" id="KW-1133">Transmembrane helix</keyword>
<dbReference type="AlphaFoldDB" id="J3L9Y5"/>
<name>J3L9Y5_ORYBR</name>
<evidence type="ECO:0000313" key="3">
    <source>
        <dbReference type="Proteomes" id="UP000006038"/>
    </source>
</evidence>
<reference evidence="2" key="1">
    <citation type="submission" date="2013-04" db="UniProtKB">
        <authorList>
            <consortium name="EnsemblPlants"/>
        </authorList>
    </citation>
    <scope>IDENTIFICATION</scope>
</reference>